<organism evidence="3">
    <name type="scientific">uncultured Solirubrobacteraceae bacterium</name>
    <dbReference type="NCBI Taxonomy" id="1162706"/>
    <lineage>
        <taxon>Bacteria</taxon>
        <taxon>Bacillati</taxon>
        <taxon>Actinomycetota</taxon>
        <taxon>Thermoleophilia</taxon>
        <taxon>Solirubrobacterales</taxon>
        <taxon>Solirubrobacteraceae</taxon>
        <taxon>environmental samples</taxon>
    </lineage>
</organism>
<dbReference type="PANTHER" id="PTHR14239:SF10">
    <property type="entry name" value="REDUCTASE"/>
    <property type="match status" value="1"/>
</dbReference>
<gene>
    <name evidence="3" type="ORF">AVDCRST_MAG67-1756</name>
</gene>
<feature type="domain" description="Pyrroline-5-carboxylate reductase catalytic N-terminal" evidence="2">
    <location>
        <begin position="2"/>
        <end position="92"/>
    </location>
</feature>
<dbReference type="GO" id="GO:0016491">
    <property type="term" value="F:oxidoreductase activity"/>
    <property type="evidence" value="ECO:0007669"/>
    <property type="project" value="UniProtKB-KW"/>
</dbReference>
<keyword evidence="1" id="KW-0560">Oxidoreductase</keyword>
<dbReference type="Pfam" id="PF03807">
    <property type="entry name" value="F420_oxidored"/>
    <property type="match status" value="1"/>
</dbReference>
<reference evidence="3" key="1">
    <citation type="submission" date="2020-02" db="EMBL/GenBank/DDBJ databases">
        <authorList>
            <person name="Meier V. D."/>
        </authorList>
    </citation>
    <scope>NUCLEOTIDE SEQUENCE</scope>
    <source>
        <strain evidence="3">AVDCRST_MAG67</strain>
    </source>
</reference>
<dbReference type="SUPFAM" id="SSF51735">
    <property type="entry name" value="NAD(P)-binding Rossmann-fold domains"/>
    <property type="match status" value="1"/>
</dbReference>
<dbReference type="InterPro" id="IPR036291">
    <property type="entry name" value="NAD(P)-bd_dom_sf"/>
</dbReference>
<dbReference type="PANTHER" id="PTHR14239">
    <property type="entry name" value="DUDULIN-RELATED"/>
    <property type="match status" value="1"/>
</dbReference>
<dbReference type="Gene3D" id="3.40.50.720">
    <property type="entry name" value="NAD(P)-binding Rossmann-like Domain"/>
    <property type="match status" value="1"/>
</dbReference>
<dbReference type="InterPro" id="IPR051267">
    <property type="entry name" value="STEAP_metalloreductase"/>
</dbReference>
<dbReference type="EMBL" id="CADCVQ010000073">
    <property type="protein sequence ID" value="CAA9496725.1"/>
    <property type="molecule type" value="Genomic_DNA"/>
</dbReference>
<dbReference type="InterPro" id="IPR028939">
    <property type="entry name" value="P5C_Rdtase_cat_N"/>
</dbReference>
<sequence length="207" mass="21185">MKITIIGTGNMGRGIATRALAGGHSVTLLGTETAKARALAGELSGDVRAAQAGDPLSGDVVVLAVWYGALDDVLGRYGDELDGKIVVDITNPIDVDTFEPLKLQAGSAAQDIAAKAPGARVVKAFNTTFAGTLGAGEVAGQPLDVLIAADDEDAKAIVSQLVSDAGLRPVDAGPLKRARELEALGYLHMAIQQPLGTNFTSTLKLLA</sequence>
<evidence type="ECO:0000256" key="1">
    <source>
        <dbReference type="ARBA" id="ARBA00023002"/>
    </source>
</evidence>
<protein>
    <recommendedName>
        <fullName evidence="2">Pyrroline-5-carboxylate reductase catalytic N-terminal domain-containing protein</fullName>
    </recommendedName>
</protein>
<evidence type="ECO:0000313" key="3">
    <source>
        <dbReference type="EMBL" id="CAA9496725.1"/>
    </source>
</evidence>
<dbReference type="AlphaFoldDB" id="A0A6J4SN02"/>
<accession>A0A6J4SN02</accession>
<proteinExistence type="predicted"/>
<evidence type="ECO:0000259" key="2">
    <source>
        <dbReference type="Pfam" id="PF03807"/>
    </source>
</evidence>
<name>A0A6J4SN02_9ACTN</name>